<evidence type="ECO:0000313" key="2">
    <source>
        <dbReference type="EMBL" id="WFC99423.1"/>
    </source>
</evidence>
<accession>A0AAJ5YRN6</accession>
<dbReference type="AlphaFoldDB" id="A0AAJ5YRN6"/>
<feature type="compositionally biased region" description="Basic and acidic residues" evidence="1">
    <location>
        <begin position="188"/>
        <end position="222"/>
    </location>
</feature>
<sequence>MKIPVNSTPVLHRAAPLAEWLREEAQQDQHPSEAARELLLEEHEILASDLQDFYPARQAPPKSDNWERHIDNQALDQHLSPIFSSLKSFDTSPPATVQRLAELVLEPNCLTRSKYLTALNRVVGVSMTLDAYDELDNQEDKEDQYGEDWDHSTWSKNPASNSTEEPIYSPIPFLQTNTASDEPSSALKQHEEPLVLHGDKDAVYRVPDGRVDELDTADKQEQHGGVASHAEPLTAATSVPTNPDDTHVKRPRSE</sequence>
<reference evidence="2 3" key="1">
    <citation type="submission" date="2023-03" db="EMBL/GenBank/DDBJ databases">
        <title>Mating type loci evolution in Malassezia.</title>
        <authorList>
            <person name="Coelho M.A."/>
        </authorList>
    </citation>
    <scope>NUCLEOTIDE SEQUENCE [LARGE SCALE GENOMIC DNA]</scope>
    <source>
        <strain evidence="2 3">CBS 9725</strain>
    </source>
</reference>
<protein>
    <submittedName>
        <fullName evidence="2">Uncharacterized protein</fullName>
    </submittedName>
</protein>
<proteinExistence type="predicted"/>
<feature type="compositionally biased region" description="Acidic residues" evidence="1">
    <location>
        <begin position="135"/>
        <end position="147"/>
    </location>
</feature>
<organism evidence="2 3">
    <name type="scientific">Malassezia yamatoensis</name>
    <dbReference type="NCBI Taxonomy" id="253288"/>
    <lineage>
        <taxon>Eukaryota</taxon>
        <taxon>Fungi</taxon>
        <taxon>Dikarya</taxon>
        <taxon>Basidiomycota</taxon>
        <taxon>Ustilaginomycotina</taxon>
        <taxon>Malasseziomycetes</taxon>
        <taxon>Malasseziales</taxon>
        <taxon>Malasseziaceae</taxon>
        <taxon>Malassezia</taxon>
    </lineage>
</organism>
<feature type="compositionally biased region" description="Basic and acidic residues" evidence="1">
    <location>
        <begin position="244"/>
        <end position="254"/>
    </location>
</feature>
<name>A0AAJ5YRN6_9BASI</name>
<dbReference type="Proteomes" id="UP001219567">
    <property type="component" value="Chromosome 2"/>
</dbReference>
<evidence type="ECO:0000313" key="3">
    <source>
        <dbReference type="Proteomes" id="UP001219567"/>
    </source>
</evidence>
<evidence type="ECO:0000256" key="1">
    <source>
        <dbReference type="SAM" id="MobiDB-lite"/>
    </source>
</evidence>
<feature type="compositionally biased region" description="Polar residues" evidence="1">
    <location>
        <begin position="154"/>
        <end position="164"/>
    </location>
</feature>
<keyword evidence="3" id="KW-1185">Reference proteome</keyword>
<dbReference type="EMBL" id="CP119944">
    <property type="protein sequence ID" value="WFC99423.1"/>
    <property type="molecule type" value="Genomic_DNA"/>
</dbReference>
<feature type="compositionally biased region" description="Polar residues" evidence="1">
    <location>
        <begin position="174"/>
        <end position="187"/>
    </location>
</feature>
<feature type="region of interest" description="Disordered" evidence="1">
    <location>
        <begin position="135"/>
        <end position="254"/>
    </location>
</feature>
<gene>
    <name evidence="2" type="ORF">MYAM1_002167</name>
</gene>